<gene>
    <name evidence="3" type="ORF">GNZ13_27550</name>
</gene>
<dbReference type="GO" id="GO:0003677">
    <property type="term" value="F:DNA binding"/>
    <property type="evidence" value="ECO:0007669"/>
    <property type="project" value="InterPro"/>
</dbReference>
<evidence type="ECO:0000259" key="2">
    <source>
        <dbReference type="SMART" id="SM00528"/>
    </source>
</evidence>
<evidence type="ECO:0000313" key="3">
    <source>
        <dbReference type="EMBL" id="NPT58221.1"/>
    </source>
</evidence>
<comment type="caution">
    <text evidence="3">The sequence shown here is derived from an EMBL/GenBank/DDBJ whole genome shotgun (WGS) entry which is preliminary data.</text>
</comment>
<dbReference type="SUPFAM" id="SSF81273">
    <property type="entry name" value="H-NS histone-like proteins"/>
    <property type="match status" value="1"/>
</dbReference>
<dbReference type="SMART" id="SM00528">
    <property type="entry name" value="HNS"/>
    <property type="match status" value="1"/>
</dbReference>
<dbReference type="AlphaFoldDB" id="A0A972NRB6"/>
<sequence length="109" mass="12202">MDERKRDSMIAYLRHRMDEFGIRPEDLASAIASAQAEQKEARYRSATGNTWSGEGEMPQWLKQAISAGQSVEHFQLSAKARPPVQSGRAAVDWRDDPFAGSPLARGQRQ</sequence>
<dbReference type="RefSeq" id="WP_172170496.1">
    <property type="nucleotide sequence ID" value="NZ_WOEZ01000151.1"/>
</dbReference>
<proteinExistence type="predicted"/>
<organism evidence="3 4">
    <name type="scientific">Paraburkholderia elongata</name>
    <dbReference type="NCBI Taxonomy" id="2675747"/>
    <lineage>
        <taxon>Bacteria</taxon>
        <taxon>Pseudomonadati</taxon>
        <taxon>Pseudomonadota</taxon>
        <taxon>Betaproteobacteria</taxon>
        <taxon>Burkholderiales</taxon>
        <taxon>Burkholderiaceae</taxon>
        <taxon>Paraburkholderia</taxon>
    </lineage>
</organism>
<reference evidence="3 4" key="1">
    <citation type="submission" date="2019-11" db="EMBL/GenBank/DDBJ databases">
        <title>Metabolism of dissolved organic matter in forest soils.</title>
        <authorList>
            <person name="Cyle K.T."/>
            <person name="Wilhelm R.C."/>
            <person name="Martinez C.E."/>
        </authorList>
    </citation>
    <scope>NUCLEOTIDE SEQUENCE [LARGE SCALE GENOMIC DNA]</scope>
    <source>
        <strain evidence="3 4">5N</strain>
    </source>
</reference>
<dbReference type="EMBL" id="WOEZ01000151">
    <property type="protein sequence ID" value="NPT58221.1"/>
    <property type="molecule type" value="Genomic_DNA"/>
</dbReference>
<dbReference type="Gene3D" id="4.10.430.10">
    <property type="entry name" value="Histone-like protein H-NS, C-terminal domain"/>
    <property type="match status" value="1"/>
</dbReference>
<protein>
    <submittedName>
        <fullName evidence="3">H-NS histone family protein</fullName>
    </submittedName>
</protein>
<feature type="domain" description="DNA-binding protein H-NS-like C-terminal" evidence="2">
    <location>
        <begin position="33"/>
        <end position="76"/>
    </location>
</feature>
<accession>A0A972NRB6</accession>
<dbReference type="Proteomes" id="UP000655523">
    <property type="component" value="Unassembled WGS sequence"/>
</dbReference>
<dbReference type="Pfam" id="PF00816">
    <property type="entry name" value="Histone_HNS"/>
    <property type="match status" value="1"/>
</dbReference>
<keyword evidence="4" id="KW-1185">Reference proteome</keyword>
<name>A0A972NRB6_9BURK</name>
<evidence type="ECO:0000256" key="1">
    <source>
        <dbReference type="SAM" id="MobiDB-lite"/>
    </source>
</evidence>
<feature type="region of interest" description="Disordered" evidence="1">
    <location>
        <begin position="76"/>
        <end position="109"/>
    </location>
</feature>
<dbReference type="InterPro" id="IPR037150">
    <property type="entry name" value="H-NS_C_dom_sf"/>
</dbReference>
<evidence type="ECO:0000313" key="4">
    <source>
        <dbReference type="Proteomes" id="UP000655523"/>
    </source>
</evidence>
<dbReference type="InterPro" id="IPR027444">
    <property type="entry name" value="H-NS_C_dom"/>
</dbReference>